<proteinExistence type="predicted"/>
<organism evidence="1 2">
    <name type="scientific">Polarella glacialis</name>
    <name type="common">Dinoflagellate</name>
    <dbReference type="NCBI Taxonomy" id="89957"/>
    <lineage>
        <taxon>Eukaryota</taxon>
        <taxon>Sar</taxon>
        <taxon>Alveolata</taxon>
        <taxon>Dinophyceae</taxon>
        <taxon>Suessiales</taxon>
        <taxon>Suessiaceae</taxon>
        <taxon>Polarella</taxon>
    </lineage>
</organism>
<sequence>MLESQRGELDSIKASTGAALCSLKDDLEGLKASNGSNSELQSMLESQRGELDSIKASTGAAPCSLKDDLEGLKASKGSNSELQSMLESQRGELDSIKASTGAALCSLKDDLEGLKASNGSNADLQCILESQRAELDSIKASARREDSALRSSGCASHHEGPQLQEQVAALATRLDSLVAAAAGIGIKHNVLPELAELALGLQQDEEAEAGAHTRILAVIDDLCCRLAEVESSGEVAGSRGGSCGFSETILPEFTHKFESLAARVQEMQQVGHLMEVKLADFVHSATVIP</sequence>
<evidence type="ECO:0000313" key="1">
    <source>
        <dbReference type="EMBL" id="CAE8625846.1"/>
    </source>
</evidence>
<dbReference type="EMBL" id="CAJNNV010028818">
    <property type="protein sequence ID" value="CAE8625846.1"/>
    <property type="molecule type" value="Genomic_DNA"/>
</dbReference>
<comment type="caution">
    <text evidence="1">The sequence shown here is derived from an EMBL/GenBank/DDBJ whole genome shotgun (WGS) entry which is preliminary data.</text>
</comment>
<dbReference type="AlphaFoldDB" id="A0A813GG07"/>
<gene>
    <name evidence="1" type="ORF">PGLA1383_LOCUS42826</name>
</gene>
<dbReference type="Proteomes" id="UP000654075">
    <property type="component" value="Unassembled WGS sequence"/>
</dbReference>
<reference evidence="1" key="1">
    <citation type="submission" date="2021-02" db="EMBL/GenBank/DDBJ databases">
        <authorList>
            <person name="Dougan E. K."/>
            <person name="Rhodes N."/>
            <person name="Thang M."/>
            <person name="Chan C."/>
        </authorList>
    </citation>
    <scope>NUCLEOTIDE SEQUENCE</scope>
</reference>
<accession>A0A813GG07</accession>
<protein>
    <recommendedName>
        <fullName evidence="3">Centrosomal protein of 70 kDa</fullName>
    </recommendedName>
</protein>
<evidence type="ECO:0000313" key="2">
    <source>
        <dbReference type="Proteomes" id="UP000654075"/>
    </source>
</evidence>
<name>A0A813GG07_POLGL</name>
<evidence type="ECO:0008006" key="3">
    <source>
        <dbReference type="Google" id="ProtNLM"/>
    </source>
</evidence>
<keyword evidence="2" id="KW-1185">Reference proteome</keyword>